<accession>A0A357W5T0</accession>
<dbReference type="STRING" id="1219360.GCA_001571305_02800"/>
<evidence type="ECO:0000313" key="2">
    <source>
        <dbReference type="EMBL" id="TKJ89115.1"/>
    </source>
</evidence>
<dbReference type="Proteomes" id="UP000661012">
    <property type="component" value="Unassembled WGS sequence"/>
</dbReference>
<dbReference type="EMBL" id="JACYNN010000007">
    <property type="protein sequence ID" value="MBD8107240.1"/>
    <property type="molecule type" value="Genomic_DNA"/>
</dbReference>
<dbReference type="AlphaFoldDB" id="A0A357W5T0"/>
<evidence type="ECO:0000313" key="3">
    <source>
        <dbReference type="Proteomes" id="UP000306393"/>
    </source>
</evidence>
<organism evidence="2 3">
    <name type="scientific">Erwinia persicina</name>
    <dbReference type="NCBI Taxonomy" id="55211"/>
    <lineage>
        <taxon>Bacteria</taxon>
        <taxon>Pseudomonadati</taxon>
        <taxon>Pseudomonadota</taxon>
        <taxon>Gammaproteobacteria</taxon>
        <taxon>Enterobacterales</taxon>
        <taxon>Erwiniaceae</taxon>
        <taxon>Erwinia</taxon>
    </lineage>
</organism>
<comment type="caution">
    <text evidence="2">The sequence shown here is derived from an EMBL/GenBank/DDBJ whole genome shotgun (WGS) entry which is preliminary data.</text>
</comment>
<reference evidence="2 3" key="1">
    <citation type="journal article" date="2019" name="Sci. Rep.">
        <title>Differences in resource use lead to coexistence of seed-transmitted microbial populations.</title>
        <authorList>
            <person name="Torres-Cortes G."/>
            <person name="Garcia B.J."/>
            <person name="Compant S."/>
            <person name="Rezki S."/>
            <person name="Jones P."/>
            <person name="Preveaux A."/>
            <person name="Briand M."/>
            <person name="Roulet A."/>
            <person name="Bouchez O."/>
            <person name="Jacobson D."/>
            <person name="Barret M."/>
        </authorList>
    </citation>
    <scope>NUCLEOTIDE SEQUENCE [LARGE SCALE GENOMIC DNA]</scope>
    <source>
        <strain evidence="2 3">CFBP13511</strain>
    </source>
</reference>
<sequence length="109" mass="12756">MYVFPHDRPDAGMNVFLPQADTAKGPDFSYNRNYVWGRDSSFYFDNEGGYACIWKTDLADKTTKRILPVEAFLQPHYVNYRGEDMIIASYSYYNEGGDFHLEEIYLARK</sequence>
<dbReference type="EMBL" id="QGAC01000013">
    <property type="protein sequence ID" value="TKJ89115.1"/>
    <property type="molecule type" value="Genomic_DNA"/>
</dbReference>
<name>A0A357W5T0_9GAMM</name>
<reference evidence="1 4" key="2">
    <citation type="journal article" date="2020" name="FEMS Microbiol. Ecol.">
        <title>Temporal dynamics of bacterial communities during seed development and maturation.</title>
        <authorList>
            <person name="Chesneau G."/>
            <person name="Torres-Cortes G."/>
            <person name="Briand M."/>
            <person name="Darrasse A."/>
            <person name="Preveaux A."/>
            <person name="Marais C."/>
            <person name="Jacques M.A."/>
            <person name="Shade A."/>
            <person name="Barret M."/>
        </authorList>
    </citation>
    <scope>NUCLEOTIDE SEQUENCE [LARGE SCALE GENOMIC DNA]</scope>
    <source>
        <strain evidence="1 4">CFBP13732</strain>
    </source>
</reference>
<evidence type="ECO:0000313" key="4">
    <source>
        <dbReference type="Proteomes" id="UP000661012"/>
    </source>
</evidence>
<evidence type="ECO:0000313" key="1">
    <source>
        <dbReference type="EMBL" id="MBD8107240.1"/>
    </source>
</evidence>
<gene>
    <name evidence="2" type="ORF">EpCFBP13511_14710</name>
    <name evidence="1" type="ORF">IFT93_12555</name>
</gene>
<dbReference type="KEGG" id="epe:CI789_22385"/>
<protein>
    <submittedName>
        <fullName evidence="2">Uncharacterized protein</fullName>
    </submittedName>
</protein>
<dbReference type="Proteomes" id="UP000306393">
    <property type="component" value="Unassembled WGS sequence"/>
</dbReference>
<dbReference type="OrthoDB" id="5957809at2"/>
<proteinExistence type="predicted"/>
<keyword evidence="4" id="KW-1185">Reference proteome</keyword>